<dbReference type="InterPro" id="IPR012337">
    <property type="entry name" value="RNaseH-like_sf"/>
</dbReference>
<reference evidence="1" key="1">
    <citation type="submission" date="2018-05" db="EMBL/GenBank/DDBJ databases">
        <title>Draft genome of Mucuna pruriens seed.</title>
        <authorList>
            <person name="Nnadi N.E."/>
            <person name="Vos R."/>
            <person name="Hasami M.H."/>
            <person name="Devisetty U.K."/>
            <person name="Aguiy J.C."/>
        </authorList>
    </citation>
    <scope>NUCLEOTIDE SEQUENCE [LARGE SCALE GENOMIC DNA]</scope>
    <source>
        <strain evidence="1">JCA_2017</strain>
    </source>
</reference>
<comment type="caution">
    <text evidence="1">The sequence shown here is derived from an EMBL/GenBank/DDBJ whole genome shotgun (WGS) entry which is preliminary data.</text>
</comment>
<dbReference type="InterPro" id="IPR039537">
    <property type="entry name" value="Retrotran_Ty1/copia-like"/>
</dbReference>
<sequence>MKRLISEAFPGFVLRVKGRENIREYIMEMSNLAEKLKSLKLELGENLIVHLVLISLPTLWRKRGYRELRLEVLIFLRPLRMRKGKTLSYLYLIHEKSQSLDVFKSFKAEVELQLGKKIKAIKSDRGGGYYSRYDGSGEQCPGPFALFLREYKIVSQYTMRDKPSMNDVAKQRNKTLEDMGKALKITIYILNRVPTKVVNKTPYELWTGKKPSIKHMHIWGCPAKA</sequence>
<name>A0A371EVW3_MUCPR</name>
<evidence type="ECO:0000313" key="1">
    <source>
        <dbReference type="EMBL" id="RDX70151.1"/>
    </source>
</evidence>
<organism evidence="1 2">
    <name type="scientific">Mucuna pruriens</name>
    <name type="common">Velvet bean</name>
    <name type="synonym">Dolichos pruriens</name>
    <dbReference type="NCBI Taxonomy" id="157652"/>
    <lineage>
        <taxon>Eukaryota</taxon>
        <taxon>Viridiplantae</taxon>
        <taxon>Streptophyta</taxon>
        <taxon>Embryophyta</taxon>
        <taxon>Tracheophyta</taxon>
        <taxon>Spermatophyta</taxon>
        <taxon>Magnoliopsida</taxon>
        <taxon>eudicotyledons</taxon>
        <taxon>Gunneridae</taxon>
        <taxon>Pentapetalae</taxon>
        <taxon>rosids</taxon>
        <taxon>fabids</taxon>
        <taxon>Fabales</taxon>
        <taxon>Fabaceae</taxon>
        <taxon>Papilionoideae</taxon>
        <taxon>50 kb inversion clade</taxon>
        <taxon>NPAAA clade</taxon>
        <taxon>indigoferoid/millettioid clade</taxon>
        <taxon>Phaseoleae</taxon>
        <taxon>Mucuna</taxon>
    </lineage>
</organism>
<dbReference type="GO" id="GO:0003676">
    <property type="term" value="F:nucleic acid binding"/>
    <property type="evidence" value="ECO:0007669"/>
    <property type="project" value="InterPro"/>
</dbReference>
<dbReference type="AlphaFoldDB" id="A0A371EVW3"/>
<dbReference type="Proteomes" id="UP000257109">
    <property type="component" value="Unassembled WGS sequence"/>
</dbReference>
<dbReference type="InterPro" id="IPR036397">
    <property type="entry name" value="RNaseH_sf"/>
</dbReference>
<dbReference type="PANTHER" id="PTHR42648:SF28">
    <property type="entry name" value="TRANSPOSON-ENCODED PROTEIN WITH RIBONUCLEASE H-LIKE AND RETROVIRUS ZINC FINGER-LIKE DOMAINS"/>
    <property type="match status" value="1"/>
</dbReference>
<proteinExistence type="predicted"/>
<dbReference type="OrthoDB" id="6776856at2759"/>
<dbReference type="SUPFAM" id="SSF53098">
    <property type="entry name" value="Ribonuclease H-like"/>
    <property type="match status" value="1"/>
</dbReference>
<dbReference type="Gene3D" id="3.30.420.10">
    <property type="entry name" value="Ribonuclease H-like superfamily/Ribonuclease H"/>
    <property type="match status" value="1"/>
</dbReference>
<evidence type="ECO:0000313" key="2">
    <source>
        <dbReference type="Proteomes" id="UP000257109"/>
    </source>
</evidence>
<feature type="non-terminal residue" evidence="1">
    <location>
        <position position="1"/>
    </location>
</feature>
<evidence type="ECO:0008006" key="3">
    <source>
        <dbReference type="Google" id="ProtNLM"/>
    </source>
</evidence>
<dbReference type="EMBL" id="QJKJ01011819">
    <property type="protein sequence ID" value="RDX70151.1"/>
    <property type="molecule type" value="Genomic_DNA"/>
</dbReference>
<dbReference type="STRING" id="157652.A0A371EVW3"/>
<protein>
    <recommendedName>
        <fullName evidence="3">Integrase catalytic domain-containing protein</fullName>
    </recommendedName>
</protein>
<accession>A0A371EVW3</accession>
<keyword evidence="2" id="KW-1185">Reference proteome</keyword>
<dbReference type="PANTHER" id="PTHR42648">
    <property type="entry name" value="TRANSPOSASE, PUTATIVE-RELATED"/>
    <property type="match status" value="1"/>
</dbReference>
<gene>
    <name evidence="1" type="ORF">CR513_50637</name>
</gene>